<sequence length="580" mass="61709">MTEFEKRLIEYAQRGELLVCPASAPAVRAELIRELLLGRHGELDPSGVQLQGARIKGAFDLDRVTASVSLYLHDCVIDEPIEARYAHLRALTLHGGQCVGLQADGVHIDADLYLEGGLQVEGSLKDGLIRLVGSHIEGDLSLNDVAFTNKAGSAFHAERIRIGGAVFMRKKIRITGHGEDGAINLSSASIAGDLRLDDHVRLTNLTGPALNADDIRIQGSAVLENGFRAVGHGEGSAVSLGNANVVLNISLSDAEITNRSGCGFDVDSARVGGSVFLGKDVKISGHGKNGAIDVAGARIGGNLELEAEVCNDLGPALNANSVDVGESLFLHNGGRLTARDTTGAIDLISGHIAGALDFRDVVVTNSIGPAVCAEQVHVDGELVLQDPTRLIGNGNSGAVALSGARISRLNGWSEVDVQVKAGRGPVFDLQEVVVGTSVTLPPALMCLNHEVRCSHRRQVRLDEFSYASLGPGWDWQQWLHLIRRHTPAYHASAYQRLAAVERAAGHDGTVRQILMAQQTDLRRRNPKALGGPLTQWFHWLWGALAGYGYRARRTAGALLLVLAMAGFLGWAAGQVATRPG</sequence>
<keyword evidence="1" id="KW-1133">Transmembrane helix</keyword>
<reference evidence="2 3" key="1">
    <citation type="submission" date="2019-08" db="EMBL/GenBank/DDBJ databases">
        <title>Lentzea from Indian Himalayas.</title>
        <authorList>
            <person name="Mandal S."/>
            <person name="Mallick Gupta A."/>
            <person name="Maiti P.K."/>
            <person name="Sarkar J."/>
            <person name="Mandal S."/>
        </authorList>
    </citation>
    <scope>NUCLEOTIDE SEQUENCE [LARGE SCALE GENOMIC DNA]</scope>
    <source>
        <strain evidence="2 3">PSKA42</strain>
    </source>
</reference>
<evidence type="ECO:0000313" key="2">
    <source>
        <dbReference type="EMBL" id="NKE63610.1"/>
    </source>
</evidence>
<accession>A0ABX1FX44</accession>
<dbReference type="EMBL" id="VSRL01000384">
    <property type="protein sequence ID" value="NKE63610.1"/>
    <property type="molecule type" value="Genomic_DNA"/>
</dbReference>
<keyword evidence="1" id="KW-0812">Transmembrane</keyword>
<feature type="non-terminal residue" evidence="2">
    <location>
        <position position="580"/>
    </location>
</feature>
<keyword evidence="3" id="KW-1185">Reference proteome</keyword>
<comment type="caution">
    <text evidence="2">The sequence shown here is derived from an EMBL/GenBank/DDBJ whole genome shotgun (WGS) entry which is preliminary data.</text>
</comment>
<dbReference type="RefSeq" id="WP_167980195.1">
    <property type="nucleotide sequence ID" value="NZ_VSRL01000384.1"/>
</dbReference>
<name>A0ABX1FX44_9PSEU</name>
<gene>
    <name evidence="2" type="ORF">FXN61_45590</name>
</gene>
<feature type="transmembrane region" description="Helical" evidence="1">
    <location>
        <begin position="557"/>
        <end position="576"/>
    </location>
</feature>
<keyword evidence="1" id="KW-0472">Membrane</keyword>
<evidence type="ECO:0008006" key="4">
    <source>
        <dbReference type="Google" id="ProtNLM"/>
    </source>
</evidence>
<proteinExistence type="predicted"/>
<organism evidence="2 3">
    <name type="scientific">Lentzea indica</name>
    <dbReference type="NCBI Taxonomy" id="2604800"/>
    <lineage>
        <taxon>Bacteria</taxon>
        <taxon>Bacillati</taxon>
        <taxon>Actinomycetota</taxon>
        <taxon>Actinomycetes</taxon>
        <taxon>Pseudonocardiales</taxon>
        <taxon>Pseudonocardiaceae</taxon>
        <taxon>Lentzea</taxon>
    </lineage>
</organism>
<dbReference type="Proteomes" id="UP001515943">
    <property type="component" value="Unassembled WGS sequence"/>
</dbReference>
<evidence type="ECO:0000313" key="3">
    <source>
        <dbReference type="Proteomes" id="UP001515943"/>
    </source>
</evidence>
<protein>
    <recommendedName>
        <fullName evidence="4">Membrane-associated oxidoreductase</fullName>
    </recommendedName>
</protein>
<evidence type="ECO:0000256" key="1">
    <source>
        <dbReference type="SAM" id="Phobius"/>
    </source>
</evidence>